<reference evidence="1 2" key="2">
    <citation type="journal article" date="2022" name="Mol. Biol. Evol.">
        <title>Comparative Genomics Reveals Insights into the Divergent Evolution of Astigmatic Mites and Household Pest Adaptations.</title>
        <authorList>
            <person name="Xiong Q."/>
            <person name="Wan A.T."/>
            <person name="Liu X."/>
            <person name="Fung C.S."/>
            <person name="Xiao X."/>
            <person name="Malainual N."/>
            <person name="Hou J."/>
            <person name="Wang L."/>
            <person name="Wang M."/>
            <person name="Yang K.Y."/>
            <person name="Cui Y."/>
            <person name="Leung E.L."/>
            <person name="Nong W."/>
            <person name="Shin S.K."/>
            <person name="Au S.W."/>
            <person name="Jeong K.Y."/>
            <person name="Chew F.T."/>
            <person name="Hui J.H."/>
            <person name="Leung T.F."/>
            <person name="Tungtrongchitr A."/>
            <person name="Zhong N."/>
            <person name="Liu Z."/>
            <person name="Tsui S.K."/>
        </authorList>
    </citation>
    <scope>NUCLEOTIDE SEQUENCE [LARGE SCALE GENOMIC DNA]</scope>
    <source>
        <strain evidence="1">Derp</strain>
    </source>
</reference>
<proteinExistence type="predicted"/>
<sequence length="66" mass="7495">MLNHRMSDYQQNKNQRIDGLILNCLYNVDVQKNRKSLAESRVSGISTRLLFSSNSPSNGTSCWSFA</sequence>
<dbReference type="EMBL" id="NJHN03000001">
    <property type="protein sequence ID" value="KAH9427056.1"/>
    <property type="molecule type" value="Genomic_DNA"/>
</dbReference>
<evidence type="ECO:0000313" key="1">
    <source>
        <dbReference type="EMBL" id="KAH9427056.1"/>
    </source>
</evidence>
<keyword evidence="2" id="KW-1185">Reference proteome</keyword>
<gene>
    <name evidence="1" type="ORF">DERP_014315</name>
</gene>
<dbReference type="Proteomes" id="UP000887458">
    <property type="component" value="Unassembled WGS sequence"/>
</dbReference>
<reference evidence="1 2" key="1">
    <citation type="journal article" date="2018" name="J. Allergy Clin. Immunol.">
        <title>High-quality assembly of Dermatophagoides pteronyssinus genome and transcriptome reveals a wide range of novel allergens.</title>
        <authorList>
            <person name="Liu X.Y."/>
            <person name="Yang K.Y."/>
            <person name="Wang M.Q."/>
            <person name="Kwok J.S."/>
            <person name="Zeng X."/>
            <person name="Yang Z."/>
            <person name="Xiao X.J."/>
            <person name="Lau C.P."/>
            <person name="Li Y."/>
            <person name="Huang Z.M."/>
            <person name="Ba J.G."/>
            <person name="Yim A.K."/>
            <person name="Ouyang C.Y."/>
            <person name="Ngai S.M."/>
            <person name="Chan T.F."/>
            <person name="Leung E.L."/>
            <person name="Liu L."/>
            <person name="Liu Z.G."/>
            <person name="Tsui S.K."/>
        </authorList>
    </citation>
    <scope>NUCLEOTIDE SEQUENCE [LARGE SCALE GENOMIC DNA]</scope>
    <source>
        <strain evidence="1">Derp</strain>
    </source>
</reference>
<protein>
    <submittedName>
        <fullName evidence="1">Uncharacterized protein</fullName>
    </submittedName>
</protein>
<evidence type="ECO:0000313" key="2">
    <source>
        <dbReference type="Proteomes" id="UP000887458"/>
    </source>
</evidence>
<comment type="caution">
    <text evidence="1">The sequence shown here is derived from an EMBL/GenBank/DDBJ whole genome shotgun (WGS) entry which is preliminary data.</text>
</comment>
<organism evidence="1 2">
    <name type="scientific">Dermatophagoides pteronyssinus</name>
    <name type="common">European house dust mite</name>
    <dbReference type="NCBI Taxonomy" id="6956"/>
    <lineage>
        <taxon>Eukaryota</taxon>
        <taxon>Metazoa</taxon>
        <taxon>Ecdysozoa</taxon>
        <taxon>Arthropoda</taxon>
        <taxon>Chelicerata</taxon>
        <taxon>Arachnida</taxon>
        <taxon>Acari</taxon>
        <taxon>Acariformes</taxon>
        <taxon>Sarcoptiformes</taxon>
        <taxon>Astigmata</taxon>
        <taxon>Psoroptidia</taxon>
        <taxon>Analgoidea</taxon>
        <taxon>Pyroglyphidae</taxon>
        <taxon>Dermatophagoidinae</taxon>
        <taxon>Dermatophagoides</taxon>
    </lineage>
</organism>
<name>A0ABQ8JWQ7_DERPT</name>
<accession>A0ABQ8JWQ7</accession>